<evidence type="ECO:0000256" key="8">
    <source>
        <dbReference type="ARBA" id="ARBA00022989"/>
    </source>
</evidence>
<keyword evidence="4 12" id="KW-0328">Glycosyltransferase</keyword>
<dbReference type="Pfam" id="PF13733">
    <property type="entry name" value="Glyco_transf_7N"/>
    <property type="match status" value="2"/>
</dbReference>
<dbReference type="PANTHER" id="PTHR19300">
    <property type="entry name" value="BETA-1,4-GALACTOSYLTRANSFERASE"/>
    <property type="match status" value="1"/>
</dbReference>
<comment type="function">
    <text evidence="12">Responsible for the synthesis of complex-type N-linked oligosaccharides in many glycoproteins as well as the carbohydrate moieties of glycolipids.</text>
</comment>
<evidence type="ECO:0000256" key="6">
    <source>
        <dbReference type="ARBA" id="ARBA00022692"/>
    </source>
</evidence>
<keyword evidence="8" id="KW-1133">Transmembrane helix</keyword>
<comment type="similarity">
    <text evidence="3 12">Belongs to the glycosyltransferase 7 family.</text>
</comment>
<dbReference type="Gene3D" id="3.90.550.10">
    <property type="entry name" value="Spore Coat Polysaccharide Biosynthesis Protein SpsA, Chain A"/>
    <property type="match status" value="1"/>
</dbReference>
<accession>A0AAD5FDD7</accession>
<evidence type="ECO:0000256" key="1">
    <source>
        <dbReference type="ARBA" id="ARBA00004323"/>
    </source>
</evidence>
<evidence type="ECO:0000256" key="13">
    <source>
        <dbReference type="SAM" id="MobiDB-lite"/>
    </source>
</evidence>
<evidence type="ECO:0000256" key="5">
    <source>
        <dbReference type="ARBA" id="ARBA00022679"/>
    </source>
</evidence>
<dbReference type="GO" id="GO:0005975">
    <property type="term" value="P:carbohydrate metabolic process"/>
    <property type="evidence" value="ECO:0007669"/>
    <property type="project" value="InterPro"/>
</dbReference>
<dbReference type="EC" id="2.4.1.-" evidence="12"/>
<feature type="compositionally biased region" description="Basic and acidic residues" evidence="13">
    <location>
        <begin position="396"/>
        <end position="407"/>
    </location>
</feature>
<keyword evidence="12" id="KW-0479">Metal-binding</keyword>
<dbReference type="GO" id="GO:0046872">
    <property type="term" value="F:metal ion binding"/>
    <property type="evidence" value="ECO:0007669"/>
    <property type="project" value="UniProtKB-UniRule"/>
</dbReference>
<dbReference type="PANTHER" id="PTHR19300:SF34">
    <property type="entry name" value="BETA-1,4-GALACTOSYLTRANSFERASE"/>
    <property type="match status" value="1"/>
</dbReference>
<comment type="subcellular location">
    <subcellularLocation>
        <location evidence="1 12">Golgi apparatus membrane</location>
        <topology evidence="1 12">Single-pass type II membrane protein</topology>
    </subcellularLocation>
</comment>
<evidence type="ECO:0000256" key="7">
    <source>
        <dbReference type="ARBA" id="ARBA00022968"/>
    </source>
</evidence>
<evidence type="ECO:0000256" key="12">
    <source>
        <dbReference type="RuleBase" id="RU368121"/>
    </source>
</evidence>
<proteinExistence type="inferred from homology"/>
<keyword evidence="10 12" id="KW-0325">Glycoprotein</keyword>
<name>A0AAD5FDD7_SILAS</name>
<feature type="domain" description="Galactosyltransferase N-terminal" evidence="15">
    <location>
        <begin position="83"/>
        <end position="165"/>
    </location>
</feature>
<keyword evidence="17" id="KW-1185">Reference proteome</keyword>
<dbReference type="GO" id="GO:0000139">
    <property type="term" value="C:Golgi membrane"/>
    <property type="evidence" value="ECO:0007669"/>
    <property type="project" value="UniProtKB-SubCell"/>
</dbReference>
<evidence type="ECO:0000259" key="15">
    <source>
        <dbReference type="Pfam" id="PF13733"/>
    </source>
</evidence>
<dbReference type="AlphaFoldDB" id="A0AAD5FDD7"/>
<keyword evidence="5 12" id="KW-0808">Transferase</keyword>
<feature type="domain" description="Galactosyltransferase N-terminal" evidence="15">
    <location>
        <begin position="215"/>
        <end position="251"/>
    </location>
</feature>
<dbReference type="InterPro" id="IPR027995">
    <property type="entry name" value="Galactosyl_T_N"/>
</dbReference>
<evidence type="ECO:0000256" key="11">
    <source>
        <dbReference type="ARBA" id="ARBA00023211"/>
    </source>
</evidence>
<dbReference type="InterPro" id="IPR027791">
    <property type="entry name" value="Galactosyl_T_C"/>
</dbReference>
<comment type="caution">
    <text evidence="16">The sequence shown here is derived from an EMBL/GenBank/DDBJ whole genome shotgun (WGS) entry which is preliminary data.</text>
</comment>
<dbReference type="Proteomes" id="UP001205998">
    <property type="component" value="Unassembled WGS sequence"/>
</dbReference>
<dbReference type="GO" id="GO:0008378">
    <property type="term" value="F:galactosyltransferase activity"/>
    <property type="evidence" value="ECO:0007669"/>
    <property type="project" value="TreeGrafter"/>
</dbReference>
<evidence type="ECO:0000313" key="16">
    <source>
        <dbReference type="EMBL" id="KAI5611848.1"/>
    </source>
</evidence>
<organism evidence="16 17">
    <name type="scientific">Silurus asotus</name>
    <name type="common">Amur catfish</name>
    <name type="synonym">Parasilurus asotus</name>
    <dbReference type="NCBI Taxonomy" id="30991"/>
    <lineage>
        <taxon>Eukaryota</taxon>
        <taxon>Metazoa</taxon>
        <taxon>Chordata</taxon>
        <taxon>Craniata</taxon>
        <taxon>Vertebrata</taxon>
        <taxon>Euteleostomi</taxon>
        <taxon>Actinopterygii</taxon>
        <taxon>Neopterygii</taxon>
        <taxon>Teleostei</taxon>
        <taxon>Ostariophysi</taxon>
        <taxon>Siluriformes</taxon>
        <taxon>Siluridae</taxon>
        <taxon>Silurus</taxon>
    </lineage>
</organism>
<dbReference type="SUPFAM" id="SSF53448">
    <property type="entry name" value="Nucleotide-diphospho-sugar transferases"/>
    <property type="match status" value="2"/>
</dbReference>
<evidence type="ECO:0000256" key="4">
    <source>
        <dbReference type="ARBA" id="ARBA00022676"/>
    </source>
</evidence>
<dbReference type="InterPro" id="IPR029044">
    <property type="entry name" value="Nucleotide-diphossugar_trans"/>
</dbReference>
<evidence type="ECO:0000256" key="3">
    <source>
        <dbReference type="ARBA" id="ARBA00005735"/>
    </source>
</evidence>
<dbReference type="InterPro" id="IPR003859">
    <property type="entry name" value="Galactosyl_T"/>
</dbReference>
<keyword evidence="9" id="KW-0472">Membrane</keyword>
<feature type="domain" description="Galactosyltransferase C-terminal" evidence="14">
    <location>
        <begin position="256"/>
        <end position="332"/>
    </location>
</feature>
<dbReference type="Pfam" id="PF02709">
    <property type="entry name" value="Glyco_transf_7C"/>
    <property type="match status" value="1"/>
</dbReference>
<dbReference type="GO" id="GO:0032580">
    <property type="term" value="C:Golgi cisterna membrane"/>
    <property type="evidence" value="ECO:0007669"/>
    <property type="project" value="UniProtKB-UniRule"/>
</dbReference>
<evidence type="ECO:0000256" key="2">
    <source>
        <dbReference type="ARBA" id="ARBA00004922"/>
    </source>
</evidence>
<dbReference type="CDD" id="cd00899">
    <property type="entry name" value="b4GalT"/>
    <property type="match status" value="1"/>
</dbReference>
<keyword evidence="12" id="KW-0333">Golgi apparatus</keyword>
<protein>
    <recommendedName>
        <fullName evidence="12">Beta-1,4-galactosyltransferase</fullName>
        <shortName evidence="12">Beta-1,4-GalTase</shortName>
        <ecNumber evidence="12">2.4.1.-</ecNumber>
    </recommendedName>
</protein>
<evidence type="ECO:0000313" key="17">
    <source>
        <dbReference type="Proteomes" id="UP001205998"/>
    </source>
</evidence>
<dbReference type="PRINTS" id="PR02050">
    <property type="entry name" value="B14GALTRFASE"/>
</dbReference>
<dbReference type="EMBL" id="MU564352">
    <property type="protein sequence ID" value="KAI5611848.1"/>
    <property type="molecule type" value="Genomic_DNA"/>
</dbReference>
<feature type="region of interest" description="Disordered" evidence="13">
    <location>
        <begin position="385"/>
        <end position="407"/>
    </location>
</feature>
<evidence type="ECO:0000256" key="10">
    <source>
        <dbReference type="ARBA" id="ARBA00023180"/>
    </source>
</evidence>
<keyword evidence="6" id="KW-0812">Transmembrane</keyword>
<keyword evidence="11 12" id="KW-0464">Manganese</keyword>
<sequence length="407" mass="46685">MPTLTSKWRYLFMLLGVQLIVMALLSREAYQKRVTYFFRIFRKPDVLSGSAGSGHESNHTGADVYANLSHLAQAFNKEDLHYCPKTSPLLSGPIHVSFPSGLTLAQVERKNPLVVRGGRYRPPDCEARHRTAIIIPHRNREQHLKFFLYYIHPFLQRQQLSYGIYHLLRFAPVLHSGVKTATFELIFIFRKRAKSPEAKSGVLGGCGREIVLFLLMNIGFREAMREEDWDCLFFHDVDLIPEDDRNMYTCDRNPKHAAIAMDKFGYKLPYKAYFGGVSALSPLHYLKMNGFPNNYWGWGGEDDDIGIRVSLAGMSISRPSLKIGRYKMIKHKLDEGNGVNPKRFSLLAKTQQTWRADGMNSVEYELVSREYLPLYTNITVDVGMEHSLRPPTPKTQPKERAENRPGR</sequence>
<reference evidence="16" key="1">
    <citation type="submission" date="2018-07" db="EMBL/GenBank/DDBJ databases">
        <title>Comparative genomics of catfishes provides insights into carnivory and benthic adaptation.</title>
        <authorList>
            <person name="Zhang Y."/>
            <person name="Wang D."/>
            <person name="Peng Z."/>
            <person name="Zheng S."/>
            <person name="Shao F."/>
            <person name="Tao W."/>
        </authorList>
    </citation>
    <scope>NUCLEOTIDE SEQUENCE</scope>
    <source>
        <strain evidence="16">Chongqing</strain>
    </source>
</reference>
<keyword evidence="7 12" id="KW-0735">Signal-anchor</keyword>
<evidence type="ECO:0000259" key="14">
    <source>
        <dbReference type="Pfam" id="PF02709"/>
    </source>
</evidence>
<comment type="pathway">
    <text evidence="2 12">Protein modification; protein glycosylation.</text>
</comment>
<gene>
    <name evidence="16" type="ORF">C0J50_0516</name>
</gene>
<evidence type="ECO:0000256" key="9">
    <source>
        <dbReference type="ARBA" id="ARBA00023136"/>
    </source>
</evidence>
<comment type="cofactor">
    <cofactor evidence="12">
        <name>Mn(2+)</name>
        <dbReference type="ChEBI" id="CHEBI:29035"/>
    </cofactor>
</comment>